<keyword evidence="1" id="KW-1133">Transmembrane helix</keyword>
<evidence type="ECO:0000313" key="2">
    <source>
        <dbReference type="EMBL" id="CAB3393640.1"/>
    </source>
</evidence>
<accession>A0A6F9E7B4</accession>
<evidence type="ECO:0000256" key="1">
    <source>
        <dbReference type="SAM" id="Phobius"/>
    </source>
</evidence>
<name>A0A6F9E7B4_9BACL</name>
<feature type="transmembrane region" description="Helical" evidence="1">
    <location>
        <begin position="12"/>
        <end position="31"/>
    </location>
</feature>
<reference evidence="2 3" key="1">
    <citation type="submission" date="2020-04" db="EMBL/GenBank/DDBJ databases">
        <authorList>
            <person name="Hogendoorn C."/>
        </authorList>
    </citation>
    <scope>NUCLEOTIDE SEQUENCE [LARGE SCALE GENOMIC DNA]</scope>
    <source>
        <strain evidence="2">COOX1</strain>
    </source>
</reference>
<dbReference type="Proteomes" id="UP000502196">
    <property type="component" value="Chromosome"/>
</dbReference>
<proteinExistence type="predicted"/>
<keyword evidence="1" id="KW-0812">Transmembrane</keyword>
<keyword evidence="1" id="KW-0472">Membrane</keyword>
<dbReference type="EMBL" id="LR792683">
    <property type="protein sequence ID" value="CAB3393640.1"/>
    <property type="molecule type" value="Genomic_DNA"/>
</dbReference>
<protein>
    <submittedName>
        <fullName evidence="2">Uncharacterized protein</fullName>
    </submittedName>
</protein>
<sequence>MWSRSLKGPARTSMASIIITAITMTMAGVIANTEREGDGALLPHGGGRAFFIGCRGAPKLV</sequence>
<evidence type="ECO:0000313" key="3">
    <source>
        <dbReference type="Proteomes" id="UP000502196"/>
    </source>
</evidence>
<organism evidence="2 3">
    <name type="scientific">Kyrpidia spormannii</name>
    <dbReference type="NCBI Taxonomy" id="2055160"/>
    <lineage>
        <taxon>Bacteria</taxon>
        <taxon>Bacillati</taxon>
        <taxon>Bacillota</taxon>
        <taxon>Bacilli</taxon>
        <taxon>Bacillales</taxon>
        <taxon>Alicyclobacillaceae</taxon>
        <taxon>Kyrpidia</taxon>
    </lineage>
</organism>
<dbReference type="AlphaFoldDB" id="A0A6F9E7B4"/>
<gene>
    <name evidence="2" type="ORF">COOX1_2010</name>
</gene>